<dbReference type="InterPro" id="IPR003594">
    <property type="entry name" value="HATPase_dom"/>
</dbReference>
<dbReference type="SMART" id="SM00387">
    <property type="entry name" value="HATPase_c"/>
    <property type="match status" value="1"/>
</dbReference>
<keyword evidence="6" id="KW-0808">Transferase</keyword>
<comment type="subcellular location">
    <subcellularLocation>
        <location evidence="2">Cell membrane</location>
        <topology evidence="2">Multi-pass membrane protein</topology>
    </subcellularLocation>
</comment>
<dbReference type="Pfam" id="PF00672">
    <property type="entry name" value="HAMP"/>
    <property type="match status" value="1"/>
</dbReference>
<dbReference type="EMBL" id="DTHG01000028">
    <property type="protein sequence ID" value="HGW91362.1"/>
    <property type="molecule type" value="Genomic_DNA"/>
</dbReference>
<sequence length="491" mass="57580">MRLPFRYKVSIVITSGVIIIYVVLFICFYLSSRSKLKNEFFNNAKLYSEVTYDKFSDIYTRYYRSVYFKFREFMLTHIRLFPDLQKVQIVSPEGEVLFNSEDIFKEIPVREKKVYTDDRFVIENLKTLEVKTFNGDVIKIIHPYIDRFGVHRFSIIYYFSYERLKKEINGIIKISFTGLILILILSSFVSIFLSRLITSHLSILEEAAMEISGGNFSKKIIIKTNDEFQDLADTFNLMTEKIREFIKELKERDRQKTQFIANISHELRTPLTASFGYVDYLLKEKIGIINEKQRKSLEIIKRNLERLNRDIHSLLQISKYYLEGVELDIKKTDVEKILKDILQNLSPHIENKKITTELDIKVKECFTDQEKIRNVFENILINAVKFTPEQGFIKIRNSLISENGNSYVIFDFYNNSEKIPPKKLDLIFEPFYQVDSDAGKKLGGIGLGLSICKSIIEAHNGKIWAKNDRIGFHIFFKIPGGVYEKEEDIDS</sequence>
<evidence type="ECO:0000256" key="11">
    <source>
        <dbReference type="ARBA" id="ARBA00022989"/>
    </source>
</evidence>
<keyword evidence="10" id="KW-0067">ATP-binding</keyword>
<keyword evidence="5" id="KW-0597">Phosphoprotein</keyword>
<dbReference type="Pfam" id="PF00512">
    <property type="entry name" value="HisKA"/>
    <property type="match status" value="1"/>
</dbReference>
<dbReference type="GO" id="GO:0005524">
    <property type="term" value="F:ATP binding"/>
    <property type="evidence" value="ECO:0007669"/>
    <property type="project" value="UniProtKB-KW"/>
</dbReference>
<feature type="transmembrane region" description="Helical" evidence="15">
    <location>
        <begin position="171"/>
        <end position="193"/>
    </location>
</feature>
<dbReference type="Gene3D" id="1.10.287.130">
    <property type="match status" value="1"/>
</dbReference>
<dbReference type="SUPFAM" id="SSF47384">
    <property type="entry name" value="Homodimeric domain of signal transducing histidine kinase"/>
    <property type="match status" value="1"/>
</dbReference>
<dbReference type="PROSITE" id="PS50885">
    <property type="entry name" value="HAMP"/>
    <property type="match status" value="1"/>
</dbReference>
<dbReference type="InterPro" id="IPR005467">
    <property type="entry name" value="His_kinase_dom"/>
</dbReference>
<dbReference type="CDD" id="cd06225">
    <property type="entry name" value="HAMP"/>
    <property type="match status" value="1"/>
</dbReference>
<protein>
    <recommendedName>
        <fullName evidence="3">histidine kinase</fullName>
        <ecNumber evidence="3">2.7.13.3</ecNumber>
    </recommendedName>
</protein>
<feature type="domain" description="Histidine kinase" evidence="16">
    <location>
        <begin position="262"/>
        <end position="482"/>
    </location>
</feature>
<evidence type="ECO:0000256" key="7">
    <source>
        <dbReference type="ARBA" id="ARBA00022692"/>
    </source>
</evidence>
<keyword evidence="14" id="KW-0175">Coiled coil</keyword>
<evidence type="ECO:0000256" key="12">
    <source>
        <dbReference type="ARBA" id="ARBA00023012"/>
    </source>
</evidence>
<reference evidence="18" key="1">
    <citation type="journal article" date="2020" name="mSystems">
        <title>Genome- and Community-Level Interaction Insights into Carbon Utilization and Element Cycling Functions of Hydrothermarchaeota in Hydrothermal Sediment.</title>
        <authorList>
            <person name="Zhou Z."/>
            <person name="Liu Y."/>
            <person name="Xu W."/>
            <person name="Pan J."/>
            <person name="Luo Z.H."/>
            <person name="Li M."/>
        </authorList>
    </citation>
    <scope>NUCLEOTIDE SEQUENCE [LARGE SCALE GENOMIC DNA]</scope>
    <source>
        <strain evidence="18">SpSt-780</strain>
    </source>
</reference>
<dbReference type="SMART" id="SM00304">
    <property type="entry name" value="HAMP"/>
    <property type="match status" value="1"/>
</dbReference>
<proteinExistence type="predicted"/>
<evidence type="ECO:0000256" key="6">
    <source>
        <dbReference type="ARBA" id="ARBA00022679"/>
    </source>
</evidence>
<comment type="caution">
    <text evidence="18">The sequence shown here is derived from an EMBL/GenBank/DDBJ whole genome shotgun (WGS) entry which is preliminary data.</text>
</comment>
<name>A0A7C4Y4S7_UNCW3</name>
<evidence type="ECO:0000259" key="17">
    <source>
        <dbReference type="PROSITE" id="PS50885"/>
    </source>
</evidence>
<evidence type="ECO:0000256" key="9">
    <source>
        <dbReference type="ARBA" id="ARBA00022777"/>
    </source>
</evidence>
<keyword evidence="9 18" id="KW-0418">Kinase</keyword>
<dbReference type="GO" id="GO:0005886">
    <property type="term" value="C:plasma membrane"/>
    <property type="evidence" value="ECO:0007669"/>
    <property type="project" value="UniProtKB-SubCell"/>
</dbReference>
<feature type="domain" description="HAMP" evidence="17">
    <location>
        <begin position="195"/>
        <end position="247"/>
    </location>
</feature>
<dbReference type="SUPFAM" id="SSF55874">
    <property type="entry name" value="ATPase domain of HSP90 chaperone/DNA topoisomerase II/histidine kinase"/>
    <property type="match status" value="1"/>
</dbReference>
<evidence type="ECO:0000256" key="4">
    <source>
        <dbReference type="ARBA" id="ARBA00022475"/>
    </source>
</evidence>
<dbReference type="PRINTS" id="PR00344">
    <property type="entry name" value="BCTRLSENSOR"/>
</dbReference>
<dbReference type="SMART" id="SM00388">
    <property type="entry name" value="HisKA"/>
    <property type="match status" value="1"/>
</dbReference>
<evidence type="ECO:0000256" key="1">
    <source>
        <dbReference type="ARBA" id="ARBA00000085"/>
    </source>
</evidence>
<organism evidence="18">
    <name type="scientific">candidate division WOR-3 bacterium</name>
    <dbReference type="NCBI Taxonomy" id="2052148"/>
    <lineage>
        <taxon>Bacteria</taxon>
        <taxon>Bacteria division WOR-3</taxon>
    </lineage>
</organism>
<keyword evidence="7 15" id="KW-0812">Transmembrane</keyword>
<dbReference type="PANTHER" id="PTHR45528">
    <property type="entry name" value="SENSOR HISTIDINE KINASE CPXA"/>
    <property type="match status" value="1"/>
</dbReference>
<dbReference type="InterPro" id="IPR036097">
    <property type="entry name" value="HisK_dim/P_sf"/>
</dbReference>
<evidence type="ECO:0000259" key="16">
    <source>
        <dbReference type="PROSITE" id="PS50109"/>
    </source>
</evidence>
<feature type="transmembrane region" description="Helical" evidence="15">
    <location>
        <begin position="12"/>
        <end position="31"/>
    </location>
</feature>
<evidence type="ECO:0000256" key="5">
    <source>
        <dbReference type="ARBA" id="ARBA00022553"/>
    </source>
</evidence>
<dbReference type="CDD" id="cd00082">
    <property type="entry name" value="HisKA"/>
    <property type="match status" value="1"/>
</dbReference>
<dbReference type="GO" id="GO:0000155">
    <property type="term" value="F:phosphorelay sensor kinase activity"/>
    <property type="evidence" value="ECO:0007669"/>
    <property type="project" value="InterPro"/>
</dbReference>
<keyword evidence="12" id="KW-0902">Two-component regulatory system</keyword>
<accession>A0A7C4Y4S7</accession>
<evidence type="ECO:0000256" key="14">
    <source>
        <dbReference type="SAM" id="Coils"/>
    </source>
</evidence>
<dbReference type="EC" id="2.7.13.3" evidence="3"/>
<dbReference type="PROSITE" id="PS50109">
    <property type="entry name" value="HIS_KIN"/>
    <property type="match status" value="1"/>
</dbReference>
<dbReference type="Pfam" id="PF02518">
    <property type="entry name" value="HATPase_c"/>
    <property type="match status" value="1"/>
</dbReference>
<dbReference type="InterPro" id="IPR003660">
    <property type="entry name" value="HAMP_dom"/>
</dbReference>
<evidence type="ECO:0000256" key="3">
    <source>
        <dbReference type="ARBA" id="ARBA00012438"/>
    </source>
</evidence>
<dbReference type="InterPro" id="IPR036890">
    <property type="entry name" value="HATPase_C_sf"/>
</dbReference>
<dbReference type="AlphaFoldDB" id="A0A7C4Y4S7"/>
<evidence type="ECO:0000256" key="2">
    <source>
        <dbReference type="ARBA" id="ARBA00004651"/>
    </source>
</evidence>
<evidence type="ECO:0000256" key="15">
    <source>
        <dbReference type="SAM" id="Phobius"/>
    </source>
</evidence>
<comment type="catalytic activity">
    <reaction evidence="1">
        <text>ATP + protein L-histidine = ADP + protein N-phospho-L-histidine.</text>
        <dbReference type="EC" id="2.7.13.3"/>
    </reaction>
</comment>
<keyword evidence="13 15" id="KW-0472">Membrane</keyword>
<feature type="coiled-coil region" evidence="14">
    <location>
        <begin position="290"/>
        <end position="317"/>
    </location>
</feature>
<evidence type="ECO:0000313" key="18">
    <source>
        <dbReference type="EMBL" id="HGW91362.1"/>
    </source>
</evidence>
<keyword evidence="4" id="KW-1003">Cell membrane</keyword>
<dbReference type="InterPro" id="IPR004358">
    <property type="entry name" value="Sig_transdc_His_kin-like_C"/>
</dbReference>
<evidence type="ECO:0000256" key="10">
    <source>
        <dbReference type="ARBA" id="ARBA00022840"/>
    </source>
</evidence>
<keyword evidence="8" id="KW-0547">Nucleotide-binding</keyword>
<dbReference type="InterPro" id="IPR003661">
    <property type="entry name" value="HisK_dim/P_dom"/>
</dbReference>
<evidence type="ECO:0000256" key="8">
    <source>
        <dbReference type="ARBA" id="ARBA00022741"/>
    </source>
</evidence>
<dbReference type="Gene3D" id="6.10.340.10">
    <property type="match status" value="1"/>
</dbReference>
<dbReference type="InterPro" id="IPR050398">
    <property type="entry name" value="HssS/ArlS-like"/>
</dbReference>
<dbReference type="PANTHER" id="PTHR45528:SF1">
    <property type="entry name" value="SENSOR HISTIDINE KINASE CPXA"/>
    <property type="match status" value="1"/>
</dbReference>
<dbReference type="CDD" id="cd00075">
    <property type="entry name" value="HATPase"/>
    <property type="match status" value="1"/>
</dbReference>
<evidence type="ECO:0000256" key="13">
    <source>
        <dbReference type="ARBA" id="ARBA00023136"/>
    </source>
</evidence>
<dbReference type="Gene3D" id="3.30.565.10">
    <property type="entry name" value="Histidine kinase-like ATPase, C-terminal domain"/>
    <property type="match status" value="1"/>
</dbReference>
<dbReference type="SUPFAM" id="SSF158472">
    <property type="entry name" value="HAMP domain-like"/>
    <property type="match status" value="1"/>
</dbReference>
<gene>
    <name evidence="18" type="ORF">ENV67_02320</name>
</gene>
<keyword evidence="11 15" id="KW-1133">Transmembrane helix</keyword>